<dbReference type="RefSeq" id="WP_084239360.1">
    <property type="nucleotide sequence ID" value="NZ_FWXT01000001.1"/>
</dbReference>
<dbReference type="InterPro" id="IPR003018">
    <property type="entry name" value="GAF"/>
</dbReference>
<gene>
    <name evidence="2" type="ORF">SAMN04488524_2719</name>
</gene>
<dbReference type="Gene3D" id="3.30.450.40">
    <property type="match status" value="1"/>
</dbReference>
<accession>A0A1W2BX49</accession>
<dbReference type="PANTHER" id="PTHR43102:SF2">
    <property type="entry name" value="GAF DOMAIN-CONTAINING PROTEIN"/>
    <property type="match status" value="1"/>
</dbReference>
<name>A0A1W2BX49_9SPHI</name>
<dbReference type="AlphaFoldDB" id="A0A1W2BX49"/>
<organism evidence="2 3">
    <name type="scientific">Pedobacter africanus</name>
    <dbReference type="NCBI Taxonomy" id="151894"/>
    <lineage>
        <taxon>Bacteria</taxon>
        <taxon>Pseudomonadati</taxon>
        <taxon>Bacteroidota</taxon>
        <taxon>Sphingobacteriia</taxon>
        <taxon>Sphingobacteriales</taxon>
        <taxon>Sphingobacteriaceae</taxon>
        <taxon>Pedobacter</taxon>
    </lineage>
</organism>
<keyword evidence="3" id="KW-1185">Reference proteome</keyword>
<dbReference type="InterPro" id="IPR029016">
    <property type="entry name" value="GAF-like_dom_sf"/>
</dbReference>
<protein>
    <submittedName>
        <fullName evidence="2">GAF domain-containing protein</fullName>
    </submittedName>
</protein>
<dbReference type="PANTHER" id="PTHR43102">
    <property type="entry name" value="SLR1143 PROTEIN"/>
    <property type="match status" value="1"/>
</dbReference>
<evidence type="ECO:0000313" key="2">
    <source>
        <dbReference type="EMBL" id="SMC77563.1"/>
    </source>
</evidence>
<dbReference type="STRING" id="151894.SAMN04488524_2719"/>
<reference evidence="3" key="1">
    <citation type="submission" date="2017-04" db="EMBL/GenBank/DDBJ databases">
        <authorList>
            <person name="Varghese N."/>
            <person name="Submissions S."/>
        </authorList>
    </citation>
    <scope>NUCLEOTIDE SEQUENCE [LARGE SCALE GENOMIC DNA]</scope>
    <source>
        <strain evidence="3">DSM 12126</strain>
    </source>
</reference>
<evidence type="ECO:0000259" key="1">
    <source>
        <dbReference type="Pfam" id="PF01590"/>
    </source>
</evidence>
<proteinExistence type="predicted"/>
<dbReference type="OrthoDB" id="9811889at2"/>
<sequence>MKKLENKLRKNIGLDEKYQLENLKKYKIVYSKTESVFDQLAAFTATMLNTPIALINFIDRANVWANVEKNRTHNTSVHESESSLYAMAISNENAGAFKQFADSPELMSNALIAGESGLKFYAAAPITNNEGVRIGTVCILDKKYRPFSAYEQEQLDWVATMVAKEMNKKTAGSICA</sequence>
<dbReference type="EMBL" id="FWXT01000001">
    <property type="protein sequence ID" value="SMC77563.1"/>
    <property type="molecule type" value="Genomic_DNA"/>
</dbReference>
<evidence type="ECO:0000313" key="3">
    <source>
        <dbReference type="Proteomes" id="UP000192756"/>
    </source>
</evidence>
<dbReference type="Proteomes" id="UP000192756">
    <property type="component" value="Unassembled WGS sequence"/>
</dbReference>
<dbReference type="Pfam" id="PF01590">
    <property type="entry name" value="GAF"/>
    <property type="match status" value="1"/>
</dbReference>
<dbReference type="SUPFAM" id="SSF55781">
    <property type="entry name" value="GAF domain-like"/>
    <property type="match status" value="1"/>
</dbReference>
<feature type="domain" description="GAF" evidence="1">
    <location>
        <begin position="34"/>
        <end position="165"/>
    </location>
</feature>